<dbReference type="Proteomes" id="UP000077755">
    <property type="component" value="Chromosome 3"/>
</dbReference>
<accession>A0AAF0WRS6</accession>
<evidence type="ECO:0000313" key="2">
    <source>
        <dbReference type="EMBL" id="WOG94835.1"/>
    </source>
</evidence>
<name>A0AAF0WRS6_DAUCS</name>
<evidence type="ECO:0000313" key="3">
    <source>
        <dbReference type="Proteomes" id="UP000077755"/>
    </source>
</evidence>
<reference evidence="2" key="2">
    <citation type="submission" date="2022-03" db="EMBL/GenBank/DDBJ databases">
        <title>Draft title - Genomic analysis of global carrot germplasm unveils the trajectory of domestication and the origin of high carotenoid orange carrot.</title>
        <authorList>
            <person name="Iorizzo M."/>
            <person name="Ellison S."/>
            <person name="Senalik D."/>
            <person name="Macko-Podgorni A."/>
            <person name="Grzebelus D."/>
            <person name="Bostan H."/>
            <person name="Rolling W."/>
            <person name="Curaba J."/>
            <person name="Simon P."/>
        </authorList>
    </citation>
    <scope>NUCLEOTIDE SEQUENCE</scope>
    <source>
        <tissue evidence="2">Leaf</tissue>
    </source>
</reference>
<dbReference type="AlphaFoldDB" id="A0AAF0WRS6"/>
<reference evidence="2" key="1">
    <citation type="journal article" date="2016" name="Nat. Genet.">
        <title>A high-quality carrot genome assembly provides new insights into carotenoid accumulation and asterid genome evolution.</title>
        <authorList>
            <person name="Iorizzo M."/>
            <person name="Ellison S."/>
            <person name="Senalik D."/>
            <person name="Zeng P."/>
            <person name="Satapoomin P."/>
            <person name="Huang J."/>
            <person name="Bowman M."/>
            <person name="Iovene M."/>
            <person name="Sanseverino W."/>
            <person name="Cavagnaro P."/>
            <person name="Yildiz M."/>
            <person name="Macko-Podgorni A."/>
            <person name="Moranska E."/>
            <person name="Grzebelus E."/>
            <person name="Grzebelus D."/>
            <person name="Ashrafi H."/>
            <person name="Zheng Z."/>
            <person name="Cheng S."/>
            <person name="Spooner D."/>
            <person name="Van Deynze A."/>
            <person name="Simon P."/>
        </authorList>
    </citation>
    <scope>NUCLEOTIDE SEQUENCE</scope>
    <source>
        <tissue evidence="2">Leaf</tissue>
    </source>
</reference>
<gene>
    <name evidence="2" type="ORF">DCAR_0314132</name>
</gene>
<dbReference type="EMBL" id="CP093345">
    <property type="protein sequence ID" value="WOG94835.1"/>
    <property type="molecule type" value="Genomic_DNA"/>
</dbReference>
<keyword evidence="3" id="KW-1185">Reference proteome</keyword>
<proteinExistence type="predicted"/>
<protein>
    <submittedName>
        <fullName evidence="2">Uncharacterized protein</fullName>
    </submittedName>
</protein>
<feature type="region of interest" description="Disordered" evidence="1">
    <location>
        <begin position="92"/>
        <end position="122"/>
    </location>
</feature>
<sequence length="140" mass="16296">MAGNYQLALEERSSWLQTENIWSSRQHQKSLWSPTTRESPNSELNSKPQLRQIYHKDWAAWRNEMQTISLDSPKKSCGTGFFLPRSAETDFQITNKSDTKRSSENWNNNVAGNKKSQRSAASYKTSSSPHYIYLPKEWTY</sequence>
<evidence type="ECO:0000256" key="1">
    <source>
        <dbReference type="SAM" id="MobiDB-lite"/>
    </source>
</evidence>
<feature type="region of interest" description="Disordered" evidence="1">
    <location>
        <begin position="26"/>
        <end position="48"/>
    </location>
</feature>
<dbReference type="KEGG" id="dcr:108212898"/>
<organism evidence="2 3">
    <name type="scientific">Daucus carota subsp. sativus</name>
    <name type="common">Carrot</name>
    <dbReference type="NCBI Taxonomy" id="79200"/>
    <lineage>
        <taxon>Eukaryota</taxon>
        <taxon>Viridiplantae</taxon>
        <taxon>Streptophyta</taxon>
        <taxon>Embryophyta</taxon>
        <taxon>Tracheophyta</taxon>
        <taxon>Spermatophyta</taxon>
        <taxon>Magnoliopsida</taxon>
        <taxon>eudicotyledons</taxon>
        <taxon>Gunneridae</taxon>
        <taxon>Pentapetalae</taxon>
        <taxon>asterids</taxon>
        <taxon>campanulids</taxon>
        <taxon>Apiales</taxon>
        <taxon>Apiaceae</taxon>
        <taxon>Apioideae</taxon>
        <taxon>Scandiceae</taxon>
        <taxon>Daucinae</taxon>
        <taxon>Daucus</taxon>
        <taxon>Daucus sect. Daucus</taxon>
    </lineage>
</organism>